<name>A0A3R5V2V2_9BACT</name>
<dbReference type="RefSeq" id="WP_128467522.1">
    <property type="nucleotide sequence ID" value="NZ_CP035108.1"/>
</dbReference>
<gene>
    <name evidence="2" type="ORF">EP073_12620</name>
</gene>
<reference evidence="2 3" key="1">
    <citation type="submission" date="2019-01" db="EMBL/GenBank/DDBJ databases">
        <title>Geovibrio thiophilus DSM 11263, complete genome.</title>
        <authorList>
            <person name="Spring S."/>
            <person name="Bunk B."/>
            <person name="Sproer C."/>
        </authorList>
    </citation>
    <scope>NUCLEOTIDE SEQUENCE [LARGE SCALE GENOMIC DNA]</scope>
    <source>
        <strain evidence="2 3">DSM 11263</strain>
    </source>
</reference>
<keyword evidence="3" id="KW-1185">Reference proteome</keyword>
<keyword evidence="1" id="KW-0472">Membrane</keyword>
<feature type="transmembrane region" description="Helical" evidence="1">
    <location>
        <begin position="15"/>
        <end position="32"/>
    </location>
</feature>
<keyword evidence="1" id="KW-0812">Transmembrane</keyword>
<sequence length="83" mass="9509">MPELRDIFGGASMKYWYVAFIISMAWLVASLVNSTAVSQYELTLYDNEGKVIETRIVDKYRLQTPESLPVTKSYKPIKPVSFL</sequence>
<proteinExistence type="predicted"/>
<dbReference type="Proteomes" id="UP000287502">
    <property type="component" value="Chromosome"/>
</dbReference>
<dbReference type="OrthoDB" id="9806615at2"/>
<dbReference type="KEGG" id="gtl:EP073_12620"/>
<evidence type="ECO:0000313" key="3">
    <source>
        <dbReference type="Proteomes" id="UP000287502"/>
    </source>
</evidence>
<dbReference type="AlphaFoldDB" id="A0A3R5V2V2"/>
<evidence type="ECO:0000313" key="2">
    <source>
        <dbReference type="EMBL" id="QAR34217.1"/>
    </source>
</evidence>
<protein>
    <submittedName>
        <fullName evidence="2">Uncharacterized protein</fullName>
    </submittedName>
</protein>
<evidence type="ECO:0000256" key="1">
    <source>
        <dbReference type="SAM" id="Phobius"/>
    </source>
</evidence>
<accession>A0A3R5V2V2</accession>
<organism evidence="2 3">
    <name type="scientific">Geovibrio thiophilus</name>
    <dbReference type="NCBI Taxonomy" id="139438"/>
    <lineage>
        <taxon>Bacteria</taxon>
        <taxon>Pseudomonadati</taxon>
        <taxon>Deferribacterota</taxon>
        <taxon>Deferribacteres</taxon>
        <taxon>Deferribacterales</taxon>
        <taxon>Geovibrionaceae</taxon>
        <taxon>Geovibrio</taxon>
    </lineage>
</organism>
<keyword evidence="1" id="KW-1133">Transmembrane helix</keyword>
<dbReference type="EMBL" id="CP035108">
    <property type="protein sequence ID" value="QAR34217.1"/>
    <property type="molecule type" value="Genomic_DNA"/>
</dbReference>